<dbReference type="InterPro" id="IPR039431">
    <property type="entry name" value="Vta1/CALS_N"/>
</dbReference>
<dbReference type="EMBL" id="GL629765">
    <property type="protein sequence ID" value="EFX03746.1"/>
    <property type="molecule type" value="Genomic_DNA"/>
</dbReference>
<evidence type="ECO:0000256" key="2">
    <source>
        <dbReference type="ARBA" id="ARBA00004496"/>
    </source>
</evidence>
<dbReference type="AlphaFoldDB" id="F0XCT3"/>
<evidence type="ECO:0000313" key="12">
    <source>
        <dbReference type="EMBL" id="EFX03746.1"/>
    </source>
</evidence>
<evidence type="ECO:0000259" key="11">
    <source>
        <dbReference type="Pfam" id="PF18097"/>
    </source>
</evidence>
<dbReference type="Gene3D" id="1.25.40.270">
    <property type="entry name" value="Vacuolar protein sorting-associated protein vta1"/>
    <property type="match status" value="1"/>
</dbReference>
<dbReference type="GeneID" id="25980206"/>
<dbReference type="Pfam" id="PF04652">
    <property type="entry name" value="Vta1"/>
    <property type="match status" value="1"/>
</dbReference>
<dbReference type="Pfam" id="PF18097">
    <property type="entry name" value="Vta1_C"/>
    <property type="match status" value="1"/>
</dbReference>
<keyword evidence="8" id="KW-0472">Membrane</keyword>
<dbReference type="FunCoup" id="F0XCT3">
    <property type="interactions" value="406"/>
</dbReference>
<feature type="region of interest" description="Disordered" evidence="9">
    <location>
        <begin position="176"/>
        <end position="314"/>
    </location>
</feature>
<dbReference type="PANTHER" id="PTHR46009:SF1">
    <property type="entry name" value="VACUOLAR PROTEIN SORTING-ASSOCIATED PROTEIN VTA1 HOMOLOG"/>
    <property type="match status" value="1"/>
</dbReference>
<comment type="similarity">
    <text evidence="3">Belongs to the VTA1 family.</text>
</comment>
<evidence type="ECO:0000256" key="4">
    <source>
        <dbReference type="ARBA" id="ARBA00022448"/>
    </source>
</evidence>
<comment type="subcellular location">
    <subcellularLocation>
        <location evidence="2">Cytoplasm</location>
    </subcellularLocation>
    <subcellularLocation>
        <location evidence="1">Endosome membrane</location>
        <topology evidence="1">Peripheral membrane protein</topology>
    </subcellularLocation>
</comment>
<feature type="compositionally biased region" description="Acidic residues" evidence="9">
    <location>
        <begin position="189"/>
        <end position="199"/>
    </location>
</feature>
<dbReference type="InterPro" id="IPR023175">
    <property type="entry name" value="Vta1/CALS_N_sf"/>
</dbReference>
<dbReference type="GO" id="GO:0010008">
    <property type="term" value="C:endosome membrane"/>
    <property type="evidence" value="ECO:0007669"/>
    <property type="project" value="UniProtKB-SubCell"/>
</dbReference>
<dbReference type="InterPro" id="IPR044538">
    <property type="entry name" value="Vta1-like"/>
</dbReference>
<evidence type="ECO:0000259" key="10">
    <source>
        <dbReference type="Pfam" id="PF04652"/>
    </source>
</evidence>
<keyword evidence="7" id="KW-0653">Protein transport</keyword>
<dbReference type="GO" id="GO:0015031">
    <property type="term" value="P:protein transport"/>
    <property type="evidence" value="ECO:0007669"/>
    <property type="project" value="UniProtKB-KW"/>
</dbReference>
<evidence type="ECO:0000256" key="8">
    <source>
        <dbReference type="ARBA" id="ARBA00023136"/>
    </source>
</evidence>
<reference evidence="12 13" key="1">
    <citation type="journal article" date="2011" name="Proc. Natl. Acad. Sci. U.S.A.">
        <title>Genome and transcriptome analyses of the mountain pine beetle-fungal symbiont Grosmannia clavigera, a lodgepole pine pathogen.</title>
        <authorList>
            <person name="DiGuistini S."/>
            <person name="Wang Y."/>
            <person name="Liao N.Y."/>
            <person name="Taylor G."/>
            <person name="Tanguay P."/>
            <person name="Feau N."/>
            <person name="Henrissat B."/>
            <person name="Chan S.K."/>
            <person name="Hesse-Orce U."/>
            <person name="Alamouti S.M."/>
            <person name="Tsui C.K.M."/>
            <person name="Docking R.T."/>
            <person name="Levasseur A."/>
            <person name="Haridas S."/>
            <person name="Robertson G."/>
            <person name="Birol I."/>
            <person name="Holt R.A."/>
            <person name="Marra M.A."/>
            <person name="Hamelin R.C."/>
            <person name="Hirst M."/>
            <person name="Jones S.J.M."/>
            <person name="Bohlmann J."/>
            <person name="Breuil C."/>
        </authorList>
    </citation>
    <scope>NUCLEOTIDE SEQUENCE [LARGE SCALE GENOMIC DNA]</scope>
    <source>
        <strain evidence="13">kw1407 / UAMH 11150</strain>
    </source>
</reference>
<evidence type="ECO:0000256" key="3">
    <source>
        <dbReference type="ARBA" id="ARBA00007895"/>
    </source>
</evidence>
<dbReference type="InParanoid" id="F0XCT3"/>
<dbReference type="GO" id="GO:0032511">
    <property type="term" value="P:late endosome to vacuole transport via multivesicular body sorting pathway"/>
    <property type="evidence" value="ECO:0007669"/>
    <property type="project" value="InterPro"/>
</dbReference>
<feature type="compositionally biased region" description="Low complexity" evidence="9">
    <location>
        <begin position="285"/>
        <end position="294"/>
    </location>
</feature>
<evidence type="ECO:0000256" key="1">
    <source>
        <dbReference type="ARBA" id="ARBA00004481"/>
    </source>
</evidence>
<dbReference type="RefSeq" id="XP_014173228.1">
    <property type="nucleotide sequence ID" value="XM_014317753.1"/>
</dbReference>
<keyword evidence="13" id="KW-1185">Reference proteome</keyword>
<evidence type="ECO:0000256" key="7">
    <source>
        <dbReference type="ARBA" id="ARBA00022927"/>
    </source>
</evidence>
<keyword evidence="5" id="KW-0963">Cytoplasm</keyword>
<protein>
    <submittedName>
        <fullName evidence="12">Duf605 domain containing protein</fullName>
    </submittedName>
</protein>
<dbReference type="eggNOG" id="KOG0917">
    <property type="taxonomic scope" value="Eukaryota"/>
</dbReference>
<proteinExistence type="inferred from homology"/>
<feature type="compositionally biased region" description="Basic and acidic residues" evidence="9">
    <location>
        <begin position="176"/>
        <end position="188"/>
    </location>
</feature>
<evidence type="ECO:0000256" key="9">
    <source>
        <dbReference type="SAM" id="MobiDB-lite"/>
    </source>
</evidence>
<dbReference type="HOGENOM" id="CLU_030378_0_0_1"/>
<dbReference type="PANTHER" id="PTHR46009">
    <property type="entry name" value="VACUOLAR PROTEIN SORTING-ASSOCIATED PROTEIN VTA1 HOMOLOG"/>
    <property type="match status" value="1"/>
</dbReference>
<feature type="domain" description="Vta1 C-terminal" evidence="11">
    <location>
        <begin position="325"/>
        <end position="359"/>
    </location>
</feature>
<dbReference type="GO" id="GO:0005771">
    <property type="term" value="C:multivesicular body"/>
    <property type="evidence" value="ECO:0007669"/>
    <property type="project" value="TreeGrafter"/>
</dbReference>
<feature type="domain" description="Vta1/callose synthase N-terminal" evidence="10">
    <location>
        <begin position="16"/>
        <end position="177"/>
    </location>
</feature>
<sequence>MADEPPAVLRQADPNIYKTATRAAQLQSVKPIVSYWCDYWVLKQILAKGLHNSSPDILEYSSHLMDKMEQASLGEDRHRDSRDTDSRQIKAEHATEDAILDDTAGQAYVEQFAQETLDRAQRVVRANKVTAMTANTFDAAASFFGLVNIWGSPEQENLQKIKYAKWNAARILKALKEGKDPNESNPHLDEEEPGQELEPQESLSPGPAAPAVMTPRPVTIEDEEENDGDLQLPDAPSAAAHIDDTNPLRPSAPPAIPSVPSFDPADQVDAHEWAAPTPSPPAVQPEPYYQQQPQGFSSAPSAVTGFPPLSQPRAPAAAAAVDEAAMAMAQKHAKWAISALNFEDVTTAVRELHRALEFLGAS</sequence>
<dbReference type="InterPro" id="IPR041212">
    <property type="entry name" value="Vta1_C"/>
</dbReference>
<evidence type="ECO:0000256" key="6">
    <source>
        <dbReference type="ARBA" id="ARBA00022753"/>
    </source>
</evidence>
<keyword evidence="6" id="KW-0967">Endosome</keyword>
<dbReference type="STRING" id="655863.F0XCT3"/>
<gene>
    <name evidence="12" type="ORF">CMQ_674</name>
</gene>
<evidence type="ECO:0000256" key="5">
    <source>
        <dbReference type="ARBA" id="ARBA00022490"/>
    </source>
</evidence>
<organism evidence="13">
    <name type="scientific">Grosmannia clavigera (strain kw1407 / UAMH 11150)</name>
    <name type="common">Blue stain fungus</name>
    <name type="synonym">Graphiocladiella clavigera</name>
    <dbReference type="NCBI Taxonomy" id="655863"/>
    <lineage>
        <taxon>Eukaryota</taxon>
        <taxon>Fungi</taxon>
        <taxon>Dikarya</taxon>
        <taxon>Ascomycota</taxon>
        <taxon>Pezizomycotina</taxon>
        <taxon>Sordariomycetes</taxon>
        <taxon>Sordariomycetidae</taxon>
        <taxon>Ophiostomatales</taxon>
        <taxon>Ophiostomataceae</taxon>
        <taxon>Leptographium</taxon>
    </lineage>
</organism>
<dbReference type="Proteomes" id="UP000007796">
    <property type="component" value="Unassembled WGS sequence"/>
</dbReference>
<evidence type="ECO:0000313" key="13">
    <source>
        <dbReference type="Proteomes" id="UP000007796"/>
    </source>
</evidence>
<dbReference type="Gene3D" id="1.20.5.420">
    <property type="entry name" value="Immunoglobulin FC, subunit C"/>
    <property type="match status" value="1"/>
</dbReference>
<dbReference type="OrthoDB" id="391137at2759"/>
<name>F0XCT3_GROCL</name>
<accession>F0XCT3</accession>
<keyword evidence="4" id="KW-0813">Transport</keyword>